<dbReference type="EMBL" id="GBRH01186392">
    <property type="protein sequence ID" value="JAE11504.1"/>
    <property type="molecule type" value="Transcribed_RNA"/>
</dbReference>
<reference evidence="1" key="2">
    <citation type="journal article" date="2015" name="Data Brief">
        <title>Shoot transcriptome of the giant reed, Arundo donax.</title>
        <authorList>
            <person name="Barrero R.A."/>
            <person name="Guerrero F.D."/>
            <person name="Moolhuijzen P."/>
            <person name="Goolsby J.A."/>
            <person name="Tidwell J."/>
            <person name="Bellgard S.E."/>
            <person name="Bellgard M.I."/>
        </authorList>
    </citation>
    <scope>NUCLEOTIDE SEQUENCE</scope>
    <source>
        <tissue evidence="1">Shoot tissue taken approximately 20 cm above the soil surface</tissue>
    </source>
</reference>
<sequence>MMKHKECSTHPSQTYWIPLKITMKRCPKLYNNYVEELLSSDSS</sequence>
<dbReference type="AlphaFoldDB" id="A0A0A9FJU5"/>
<reference evidence="1" key="1">
    <citation type="submission" date="2014-09" db="EMBL/GenBank/DDBJ databases">
        <authorList>
            <person name="Magalhaes I.L.F."/>
            <person name="Oliveira U."/>
            <person name="Santos F.R."/>
            <person name="Vidigal T.H.D.A."/>
            <person name="Brescovit A.D."/>
            <person name="Santos A.J."/>
        </authorList>
    </citation>
    <scope>NUCLEOTIDE SEQUENCE</scope>
    <source>
        <tissue evidence="1">Shoot tissue taken approximately 20 cm above the soil surface</tissue>
    </source>
</reference>
<accession>A0A0A9FJU5</accession>
<proteinExistence type="predicted"/>
<evidence type="ECO:0000313" key="1">
    <source>
        <dbReference type="EMBL" id="JAE11504.1"/>
    </source>
</evidence>
<protein>
    <submittedName>
        <fullName evidence="1">Uncharacterized protein</fullName>
    </submittedName>
</protein>
<organism evidence="1">
    <name type="scientific">Arundo donax</name>
    <name type="common">Giant reed</name>
    <name type="synonym">Donax arundinaceus</name>
    <dbReference type="NCBI Taxonomy" id="35708"/>
    <lineage>
        <taxon>Eukaryota</taxon>
        <taxon>Viridiplantae</taxon>
        <taxon>Streptophyta</taxon>
        <taxon>Embryophyta</taxon>
        <taxon>Tracheophyta</taxon>
        <taxon>Spermatophyta</taxon>
        <taxon>Magnoliopsida</taxon>
        <taxon>Liliopsida</taxon>
        <taxon>Poales</taxon>
        <taxon>Poaceae</taxon>
        <taxon>PACMAD clade</taxon>
        <taxon>Arundinoideae</taxon>
        <taxon>Arundineae</taxon>
        <taxon>Arundo</taxon>
    </lineage>
</organism>
<name>A0A0A9FJU5_ARUDO</name>